<feature type="compositionally biased region" description="Basic and acidic residues" evidence="15">
    <location>
        <begin position="608"/>
        <end position="618"/>
    </location>
</feature>
<dbReference type="Proteomes" id="UP000649753">
    <property type="component" value="Unassembled WGS sequence"/>
</dbReference>
<dbReference type="PANTHER" id="PTHR43547">
    <property type="entry name" value="TWO-COMPONENT HISTIDINE KINASE"/>
    <property type="match status" value="1"/>
</dbReference>
<evidence type="ECO:0000256" key="2">
    <source>
        <dbReference type="ARBA" id="ARBA00004651"/>
    </source>
</evidence>
<evidence type="ECO:0000256" key="9">
    <source>
        <dbReference type="ARBA" id="ARBA00022777"/>
    </source>
</evidence>
<evidence type="ECO:0000313" key="20">
    <source>
        <dbReference type="Proteomes" id="UP000649753"/>
    </source>
</evidence>
<dbReference type="PRINTS" id="PR00344">
    <property type="entry name" value="BCTRLSENSOR"/>
</dbReference>
<dbReference type="GO" id="GO:0005886">
    <property type="term" value="C:plasma membrane"/>
    <property type="evidence" value="ECO:0007669"/>
    <property type="project" value="UniProtKB-SubCell"/>
</dbReference>
<dbReference type="Gene3D" id="6.10.340.10">
    <property type="match status" value="1"/>
</dbReference>
<dbReference type="AlphaFoldDB" id="A0A927QY04"/>
<keyword evidence="7 16" id="KW-0812">Transmembrane</keyword>
<evidence type="ECO:0000313" key="19">
    <source>
        <dbReference type="EMBL" id="MBE1487322.1"/>
    </source>
</evidence>
<dbReference type="PROSITE" id="PS50109">
    <property type="entry name" value="HIS_KIN"/>
    <property type="match status" value="1"/>
</dbReference>
<dbReference type="FunFam" id="1.10.287.130:FF:000010">
    <property type="entry name" value="Two-component sensor histidine kinase"/>
    <property type="match status" value="1"/>
</dbReference>
<dbReference type="PANTHER" id="PTHR43547:SF2">
    <property type="entry name" value="HYBRID SIGNAL TRANSDUCTION HISTIDINE KINASE C"/>
    <property type="match status" value="1"/>
</dbReference>
<protein>
    <recommendedName>
        <fullName evidence="14">Sensor histidine kinase MtrB</fullName>
        <ecNumber evidence="3">2.7.13.3</ecNumber>
    </recommendedName>
</protein>
<comment type="subcellular location">
    <subcellularLocation>
        <location evidence="2">Cell membrane</location>
        <topology evidence="2">Multi-pass membrane protein</topology>
    </subcellularLocation>
</comment>
<dbReference type="InterPro" id="IPR003661">
    <property type="entry name" value="HisK_dim/P_dom"/>
</dbReference>
<feature type="domain" description="Histidine kinase" evidence="17">
    <location>
        <begin position="323"/>
        <end position="540"/>
    </location>
</feature>
<dbReference type="SUPFAM" id="SSF55874">
    <property type="entry name" value="ATPase domain of HSP90 chaperone/DNA topoisomerase II/histidine kinase"/>
    <property type="match status" value="1"/>
</dbReference>
<dbReference type="SMART" id="SM00387">
    <property type="entry name" value="HATPase_c"/>
    <property type="match status" value="1"/>
</dbReference>
<organism evidence="19 20">
    <name type="scientific">Plantactinospora soyae</name>
    <dbReference type="NCBI Taxonomy" id="1544732"/>
    <lineage>
        <taxon>Bacteria</taxon>
        <taxon>Bacillati</taxon>
        <taxon>Actinomycetota</taxon>
        <taxon>Actinomycetes</taxon>
        <taxon>Micromonosporales</taxon>
        <taxon>Micromonosporaceae</taxon>
        <taxon>Plantactinospora</taxon>
    </lineage>
</organism>
<evidence type="ECO:0000256" key="1">
    <source>
        <dbReference type="ARBA" id="ARBA00000085"/>
    </source>
</evidence>
<evidence type="ECO:0000256" key="14">
    <source>
        <dbReference type="ARBA" id="ARBA00035305"/>
    </source>
</evidence>
<dbReference type="InterPro" id="IPR004358">
    <property type="entry name" value="Sig_transdc_His_kin-like_C"/>
</dbReference>
<feature type="transmembrane region" description="Helical" evidence="16">
    <location>
        <begin position="59"/>
        <end position="79"/>
    </location>
</feature>
<evidence type="ECO:0000256" key="7">
    <source>
        <dbReference type="ARBA" id="ARBA00022692"/>
    </source>
</evidence>
<feature type="domain" description="HAMP" evidence="18">
    <location>
        <begin position="256"/>
        <end position="308"/>
    </location>
</feature>
<dbReference type="Pfam" id="PF00512">
    <property type="entry name" value="HisKA"/>
    <property type="match status" value="1"/>
</dbReference>
<sequence>MARTLTSRSAQLARAAFGSRRLRRAVVAARRLRRVGAARMTTAAAGLHRTWRRSLQVRVVTITLVASSLLVGGFAYLVADNITNVVLDNADADVKGRLQDGQEYASEQLSNHMTPQEQGLRATFESTVNYLAGGDPAQLGGVVVALRAGRYEYASVAPATSPQVNVDGMLSEELLGKVEGGSLASQIRTGDLFGKEPVKYLVYGSPVPTQFGQVELYYLVPLTRWDSIATGSRSTVLATGFALVVLLGLLSGLVTRLVVSPVRVAARTAQRLSAGLLDQRMVVNGEDDLAMLAASFNQMATNLQRQIVRLEEMSRLQRRFTSDVSHELRTPLTTVRMAADLIYAERDEFDPAVTRTAELLHAELDRFEDLLTDLLEISRFDAGFAMLDAEPTDLVPVVNRVVDRLESLARRCGVPLRAVVPDAPVIAEVDPRRVERILRNLVGNAVEHGAGQPVVVVLGADDTTVAVTVRDHGVGLKPGEEKLVFNRFWRADPSRARQTGGTGLGLSISLEDARLHGGWLEAWGAPGEGAQFRLTLPARAGDRLTSSPLRLVPADAPVVAGGADGWTITLPGANPGIGLVGQGDGTGQTIEIRAGGAISAGPAVPARLPEDSGDRLGAGDEAESADGPARSGTPSAAPVGTAGPASRPGGSGSASEGLVGPRLPADSGRSEATR</sequence>
<evidence type="ECO:0000256" key="6">
    <source>
        <dbReference type="ARBA" id="ARBA00022679"/>
    </source>
</evidence>
<evidence type="ECO:0000256" key="3">
    <source>
        <dbReference type="ARBA" id="ARBA00012438"/>
    </source>
</evidence>
<dbReference type="InterPro" id="IPR036890">
    <property type="entry name" value="HATPase_C_sf"/>
</dbReference>
<proteinExistence type="predicted"/>
<dbReference type="InterPro" id="IPR036097">
    <property type="entry name" value="HisK_dim/P_sf"/>
</dbReference>
<keyword evidence="10" id="KW-0067">ATP-binding</keyword>
<keyword evidence="4" id="KW-1003">Cell membrane</keyword>
<name>A0A927QY04_9ACTN</name>
<evidence type="ECO:0000256" key="5">
    <source>
        <dbReference type="ARBA" id="ARBA00022553"/>
    </source>
</evidence>
<dbReference type="InterPro" id="IPR003594">
    <property type="entry name" value="HATPase_dom"/>
</dbReference>
<dbReference type="InterPro" id="IPR047669">
    <property type="entry name" value="MtrAB_MtrB"/>
</dbReference>
<dbReference type="NCBIfam" id="NF040691">
    <property type="entry name" value="MtrAB_MtrB"/>
    <property type="match status" value="1"/>
</dbReference>
<comment type="caution">
    <text evidence="19">The sequence shown here is derived from an EMBL/GenBank/DDBJ whole genome shotgun (WGS) entry which is preliminary data.</text>
</comment>
<keyword evidence="9 19" id="KW-0418">Kinase</keyword>
<dbReference type="Gene3D" id="3.30.565.10">
    <property type="entry name" value="Histidine kinase-like ATPase, C-terminal domain"/>
    <property type="match status" value="1"/>
</dbReference>
<evidence type="ECO:0000259" key="17">
    <source>
        <dbReference type="PROSITE" id="PS50109"/>
    </source>
</evidence>
<keyword evidence="11 16" id="KW-1133">Transmembrane helix</keyword>
<evidence type="ECO:0000256" key="13">
    <source>
        <dbReference type="ARBA" id="ARBA00023136"/>
    </source>
</evidence>
<dbReference type="CDD" id="cd00082">
    <property type="entry name" value="HisKA"/>
    <property type="match status" value="1"/>
</dbReference>
<keyword evidence="6 19" id="KW-0808">Transferase</keyword>
<evidence type="ECO:0000256" key="15">
    <source>
        <dbReference type="SAM" id="MobiDB-lite"/>
    </source>
</evidence>
<dbReference type="GO" id="GO:0005524">
    <property type="term" value="F:ATP binding"/>
    <property type="evidence" value="ECO:0007669"/>
    <property type="project" value="UniProtKB-KW"/>
</dbReference>
<dbReference type="SMART" id="SM00304">
    <property type="entry name" value="HAMP"/>
    <property type="match status" value="1"/>
</dbReference>
<keyword evidence="12" id="KW-0902">Two-component regulatory system</keyword>
<dbReference type="FunFam" id="3.30.565.10:FF:000013">
    <property type="entry name" value="Two-component sensor histidine kinase"/>
    <property type="match status" value="1"/>
</dbReference>
<dbReference type="EC" id="2.7.13.3" evidence="3"/>
<evidence type="ECO:0000256" key="12">
    <source>
        <dbReference type="ARBA" id="ARBA00023012"/>
    </source>
</evidence>
<comment type="catalytic activity">
    <reaction evidence="1">
        <text>ATP + protein L-histidine = ADP + protein N-phospho-L-histidine.</text>
        <dbReference type="EC" id="2.7.13.3"/>
    </reaction>
</comment>
<dbReference type="Pfam" id="PF02518">
    <property type="entry name" value="HATPase_c"/>
    <property type="match status" value="1"/>
</dbReference>
<dbReference type="SUPFAM" id="SSF158472">
    <property type="entry name" value="HAMP domain-like"/>
    <property type="match status" value="1"/>
</dbReference>
<dbReference type="GO" id="GO:0000155">
    <property type="term" value="F:phosphorelay sensor kinase activity"/>
    <property type="evidence" value="ECO:0007669"/>
    <property type="project" value="InterPro"/>
</dbReference>
<accession>A0A927QY04</accession>
<evidence type="ECO:0000256" key="11">
    <source>
        <dbReference type="ARBA" id="ARBA00022989"/>
    </source>
</evidence>
<dbReference type="InterPro" id="IPR005467">
    <property type="entry name" value="His_kinase_dom"/>
</dbReference>
<gene>
    <name evidence="19" type="ORF">H4W31_002960</name>
</gene>
<keyword evidence="5" id="KW-0597">Phosphoprotein</keyword>
<keyword evidence="8" id="KW-0547">Nucleotide-binding</keyword>
<dbReference type="Gene3D" id="1.10.287.130">
    <property type="match status" value="1"/>
</dbReference>
<keyword evidence="20" id="KW-1185">Reference proteome</keyword>
<evidence type="ECO:0000256" key="4">
    <source>
        <dbReference type="ARBA" id="ARBA00022475"/>
    </source>
</evidence>
<evidence type="ECO:0000256" key="10">
    <source>
        <dbReference type="ARBA" id="ARBA00022840"/>
    </source>
</evidence>
<dbReference type="Pfam" id="PF00672">
    <property type="entry name" value="HAMP"/>
    <property type="match status" value="1"/>
</dbReference>
<keyword evidence="13 16" id="KW-0472">Membrane</keyword>
<dbReference type="InterPro" id="IPR003660">
    <property type="entry name" value="HAMP_dom"/>
</dbReference>
<evidence type="ECO:0000259" key="18">
    <source>
        <dbReference type="PROSITE" id="PS50885"/>
    </source>
</evidence>
<reference evidence="19" key="1">
    <citation type="submission" date="2020-10" db="EMBL/GenBank/DDBJ databases">
        <title>Sequencing the genomes of 1000 actinobacteria strains.</title>
        <authorList>
            <person name="Klenk H.-P."/>
        </authorList>
    </citation>
    <scope>NUCLEOTIDE SEQUENCE</scope>
    <source>
        <strain evidence="19">DSM 46832</strain>
    </source>
</reference>
<dbReference type="SMART" id="SM00388">
    <property type="entry name" value="HisKA"/>
    <property type="match status" value="1"/>
</dbReference>
<dbReference type="CDD" id="cd00075">
    <property type="entry name" value="HATPase"/>
    <property type="match status" value="1"/>
</dbReference>
<dbReference type="PROSITE" id="PS50885">
    <property type="entry name" value="HAMP"/>
    <property type="match status" value="1"/>
</dbReference>
<dbReference type="CDD" id="cd06225">
    <property type="entry name" value="HAMP"/>
    <property type="match status" value="1"/>
</dbReference>
<feature type="region of interest" description="Disordered" evidence="15">
    <location>
        <begin position="600"/>
        <end position="674"/>
    </location>
</feature>
<dbReference type="EMBL" id="JADBEB010000001">
    <property type="protein sequence ID" value="MBE1487322.1"/>
    <property type="molecule type" value="Genomic_DNA"/>
</dbReference>
<evidence type="ECO:0000256" key="8">
    <source>
        <dbReference type="ARBA" id="ARBA00022741"/>
    </source>
</evidence>
<dbReference type="SUPFAM" id="SSF47384">
    <property type="entry name" value="Homodimeric domain of signal transducing histidine kinase"/>
    <property type="match status" value="1"/>
</dbReference>
<evidence type="ECO:0000256" key="16">
    <source>
        <dbReference type="SAM" id="Phobius"/>
    </source>
</evidence>